<dbReference type="EMBL" id="SSOB01000064">
    <property type="protein sequence ID" value="THF73052.1"/>
    <property type="molecule type" value="Genomic_DNA"/>
</dbReference>
<evidence type="ECO:0000313" key="4">
    <source>
        <dbReference type="EMBL" id="THF73052.1"/>
    </source>
</evidence>
<dbReference type="InterPro" id="IPR039532">
    <property type="entry name" value="TetR_C_Firmicutes"/>
</dbReference>
<dbReference type="AlphaFoldDB" id="A0A4S4BL92"/>
<dbReference type="PROSITE" id="PS50977">
    <property type="entry name" value="HTH_TETR_2"/>
    <property type="match status" value="1"/>
</dbReference>
<organism evidence="4 5">
    <name type="scientific">Cohnella fermenti</name>
    <dbReference type="NCBI Taxonomy" id="2565925"/>
    <lineage>
        <taxon>Bacteria</taxon>
        <taxon>Bacillati</taxon>
        <taxon>Bacillota</taxon>
        <taxon>Bacilli</taxon>
        <taxon>Bacillales</taxon>
        <taxon>Paenibacillaceae</taxon>
        <taxon>Cohnella</taxon>
    </lineage>
</organism>
<dbReference type="OrthoDB" id="9810250at2"/>
<evidence type="ECO:0000259" key="3">
    <source>
        <dbReference type="PROSITE" id="PS50977"/>
    </source>
</evidence>
<dbReference type="Pfam" id="PF14278">
    <property type="entry name" value="TetR_C_8"/>
    <property type="match status" value="1"/>
</dbReference>
<dbReference type="InterPro" id="IPR001647">
    <property type="entry name" value="HTH_TetR"/>
</dbReference>
<keyword evidence="1 2" id="KW-0238">DNA-binding</keyword>
<reference evidence="4 5" key="1">
    <citation type="submission" date="2019-04" db="EMBL/GenBank/DDBJ databases">
        <title>Cohnella sp. nov. isolated from preserved vegetables.</title>
        <authorList>
            <person name="Lin S.-Y."/>
            <person name="Hung M.-H."/>
            <person name="Young C.-C."/>
        </authorList>
    </citation>
    <scope>NUCLEOTIDE SEQUENCE [LARGE SCALE GENOMIC DNA]</scope>
    <source>
        <strain evidence="4 5">CC-MHH1044</strain>
    </source>
</reference>
<dbReference type="InterPro" id="IPR009057">
    <property type="entry name" value="Homeodomain-like_sf"/>
</dbReference>
<gene>
    <name evidence="4" type="ORF">E6C55_30915</name>
</gene>
<name>A0A4S4BL92_9BACL</name>
<dbReference type="InterPro" id="IPR050624">
    <property type="entry name" value="HTH-type_Tx_Regulator"/>
</dbReference>
<feature type="DNA-binding region" description="H-T-H motif" evidence="2">
    <location>
        <begin position="39"/>
        <end position="58"/>
    </location>
</feature>
<dbReference type="Pfam" id="PF00440">
    <property type="entry name" value="TetR_N"/>
    <property type="match status" value="1"/>
</dbReference>
<dbReference type="RefSeq" id="WP_136373700.1">
    <property type="nucleotide sequence ID" value="NZ_SSOB01000064.1"/>
</dbReference>
<dbReference type="GO" id="GO:0003677">
    <property type="term" value="F:DNA binding"/>
    <property type="evidence" value="ECO:0007669"/>
    <property type="project" value="UniProtKB-UniRule"/>
</dbReference>
<keyword evidence="5" id="KW-1185">Reference proteome</keyword>
<accession>A0A4S4BL92</accession>
<evidence type="ECO:0000313" key="5">
    <source>
        <dbReference type="Proteomes" id="UP000310636"/>
    </source>
</evidence>
<comment type="caution">
    <text evidence="4">The sequence shown here is derived from an EMBL/GenBank/DDBJ whole genome shotgun (WGS) entry which is preliminary data.</text>
</comment>
<evidence type="ECO:0000256" key="1">
    <source>
        <dbReference type="ARBA" id="ARBA00023125"/>
    </source>
</evidence>
<protein>
    <submittedName>
        <fullName evidence="4">TetR/AcrR family transcriptional regulator</fullName>
    </submittedName>
</protein>
<sequence length="190" mass="22327">MSNKIPISDKPDLRVRRTHKLLWEALLKLLETYPYDSLTVQQICEEAMVHRTTFYNHFEDKDHLLKYGLRQIDDLFGKRSIRERLLHPVRTAEEIIEKNKLAPLMASPTDGTLSRILYKQGMEGLKKDLRELEESGVKFPLPLDVIASFYSGARLSLCAWWMENGRKESADQMDEYLRQLINPKLFMEEE</sequence>
<dbReference type="Gene3D" id="1.10.357.10">
    <property type="entry name" value="Tetracycline Repressor, domain 2"/>
    <property type="match status" value="1"/>
</dbReference>
<feature type="domain" description="HTH tetR-type" evidence="3">
    <location>
        <begin position="16"/>
        <end position="76"/>
    </location>
</feature>
<dbReference type="PANTHER" id="PTHR43479:SF16">
    <property type="entry name" value="HTH TETR-TYPE DOMAIN-CONTAINING PROTEIN"/>
    <property type="match status" value="1"/>
</dbReference>
<dbReference type="PANTHER" id="PTHR43479">
    <property type="entry name" value="ACREF/ENVCD OPERON REPRESSOR-RELATED"/>
    <property type="match status" value="1"/>
</dbReference>
<dbReference type="SUPFAM" id="SSF46689">
    <property type="entry name" value="Homeodomain-like"/>
    <property type="match status" value="1"/>
</dbReference>
<evidence type="ECO:0000256" key="2">
    <source>
        <dbReference type="PROSITE-ProRule" id="PRU00335"/>
    </source>
</evidence>
<dbReference type="Proteomes" id="UP000310636">
    <property type="component" value="Unassembled WGS sequence"/>
</dbReference>
<proteinExistence type="predicted"/>